<feature type="region of interest" description="Disordered" evidence="1">
    <location>
        <begin position="71"/>
        <end position="107"/>
    </location>
</feature>
<gene>
    <name evidence="2" type="ORF">E2C01_102784</name>
</gene>
<proteinExistence type="predicted"/>
<protein>
    <submittedName>
        <fullName evidence="2">Uncharacterized protein</fullName>
    </submittedName>
</protein>
<evidence type="ECO:0000256" key="1">
    <source>
        <dbReference type="SAM" id="MobiDB-lite"/>
    </source>
</evidence>
<keyword evidence="3" id="KW-1185">Reference proteome</keyword>
<feature type="region of interest" description="Disordered" evidence="1">
    <location>
        <begin position="44"/>
        <end position="63"/>
    </location>
</feature>
<comment type="caution">
    <text evidence="2">The sequence shown here is derived from an EMBL/GenBank/DDBJ whole genome shotgun (WGS) entry which is preliminary data.</text>
</comment>
<name>A0A5B7KJB2_PORTR</name>
<reference evidence="2 3" key="1">
    <citation type="submission" date="2019-05" db="EMBL/GenBank/DDBJ databases">
        <title>Another draft genome of Portunus trituberculatus and its Hox gene families provides insights of decapod evolution.</title>
        <authorList>
            <person name="Jeong J.-H."/>
            <person name="Song I."/>
            <person name="Kim S."/>
            <person name="Choi T."/>
            <person name="Kim D."/>
            <person name="Ryu S."/>
            <person name="Kim W."/>
        </authorList>
    </citation>
    <scope>NUCLEOTIDE SEQUENCE [LARGE SCALE GENOMIC DNA]</scope>
    <source>
        <tissue evidence="2">Muscle</tissue>
    </source>
</reference>
<dbReference type="Proteomes" id="UP000324222">
    <property type="component" value="Unassembled WGS sequence"/>
</dbReference>
<sequence length="107" mass="11899">MQEQRKRVIKQKLSHRKCQRKCQERKSTRQTDRESVAQVLRETVDRHTPSPCPGQVKEAGDNGQVTLIISTSHVKRHARPADPATDTDVPSSQVSDKAQAASRSGDG</sequence>
<accession>A0A5B7KJB2</accession>
<dbReference type="AlphaFoldDB" id="A0A5B7KJB2"/>
<feature type="region of interest" description="Disordered" evidence="1">
    <location>
        <begin position="1"/>
        <end position="35"/>
    </location>
</feature>
<feature type="compositionally biased region" description="Basic residues" evidence="1">
    <location>
        <begin position="7"/>
        <end position="20"/>
    </location>
</feature>
<feature type="compositionally biased region" description="Basic and acidic residues" evidence="1">
    <location>
        <begin position="21"/>
        <end position="35"/>
    </location>
</feature>
<evidence type="ECO:0000313" key="2">
    <source>
        <dbReference type="EMBL" id="MPD06946.1"/>
    </source>
</evidence>
<evidence type="ECO:0000313" key="3">
    <source>
        <dbReference type="Proteomes" id="UP000324222"/>
    </source>
</evidence>
<organism evidence="2 3">
    <name type="scientific">Portunus trituberculatus</name>
    <name type="common">Swimming crab</name>
    <name type="synonym">Neptunus trituberculatus</name>
    <dbReference type="NCBI Taxonomy" id="210409"/>
    <lineage>
        <taxon>Eukaryota</taxon>
        <taxon>Metazoa</taxon>
        <taxon>Ecdysozoa</taxon>
        <taxon>Arthropoda</taxon>
        <taxon>Crustacea</taxon>
        <taxon>Multicrustacea</taxon>
        <taxon>Malacostraca</taxon>
        <taxon>Eumalacostraca</taxon>
        <taxon>Eucarida</taxon>
        <taxon>Decapoda</taxon>
        <taxon>Pleocyemata</taxon>
        <taxon>Brachyura</taxon>
        <taxon>Eubrachyura</taxon>
        <taxon>Portunoidea</taxon>
        <taxon>Portunidae</taxon>
        <taxon>Portuninae</taxon>
        <taxon>Portunus</taxon>
    </lineage>
</organism>
<dbReference type="EMBL" id="VSRR010153800">
    <property type="protein sequence ID" value="MPD06946.1"/>
    <property type="molecule type" value="Genomic_DNA"/>
</dbReference>